<feature type="region of interest" description="Disordered" evidence="1">
    <location>
        <begin position="399"/>
        <end position="424"/>
    </location>
</feature>
<evidence type="ECO:0000259" key="3">
    <source>
        <dbReference type="Pfam" id="PF22124"/>
    </source>
</evidence>
<dbReference type="Pfam" id="PF22124">
    <property type="entry name" value="Glyco_hydro_95_cat"/>
    <property type="match status" value="1"/>
</dbReference>
<gene>
    <name evidence="4" type="ORF">GCM10009801_13710</name>
</gene>
<dbReference type="Proteomes" id="UP001500016">
    <property type="component" value="Unassembled WGS sequence"/>
</dbReference>
<dbReference type="PANTHER" id="PTHR31084">
    <property type="entry name" value="ALPHA-L-FUCOSIDASE 2"/>
    <property type="match status" value="1"/>
</dbReference>
<evidence type="ECO:0000259" key="2">
    <source>
        <dbReference type="Pfam" id="PF21307"/>
    </source>
</evidence>
<evidence type="ECO:0008006" key="6">
    <source>
        <dbReference type="Google" id="ProtNLM"/>
    </source>
</evidence>
<feature type="domain" description="Alpha fucosidase A-like C-terminal" evidence="2">
    <location>
        <begin position="665"/>
        <end position="757"/>
    </location>
</feature>
<dbReference type="InterPro" id="IPR012341">
    <property type="entry name" value="6hp_glycosidase-like_sf"/>
</dbReference>
<evidence type="ECO:0000313" key="5">
    <source>
        <dbReference type="Proteomes" id="UP001500016"/>
    </source>
</evidence>
<organism evidence="4 5">
    <name type="scientific">Streptomyces albiaxialis</name>
    <dbReference type="NCBI Taxonomy" id="329523"/>
    <lineage>
        <taxon>Bacteria</taxon>
        <taxon>Bacillati</taxon>
        <taxon>Actinomycetota</taxon>
        <taxon>Actinomycetes</taxon>
        <taxon>Kitasatosporales</taxon>
        <taxon>Streptomycetaceae</taxon>
        <taxon>Streptomyces</taxon>
    </lineage>
</organism>
<proteinExistence type="predicted"/>
<sequence>MPSHPHRAPSRRTVLGTAVATASAAGVTGAAGAAGLLPSPALADGRPSAAAAPRPGHALWEQVLRDADPVWQRMPAAWYEGPFLGNARLGATLYAEPKAEKRAVRLTVQHSEVQDHRPEFGSLFGLARLPLGHFTLEPEGEITGLDWRLGLYDAELTGTLTTTRGKLTLRALVHNSRSVLVVDVRPSAGERNFSWAFHPAEAVSPRVAFKEPPEGYTANPAPRTEDHPGGIHATVQPLHAGGQHVTAWRETKRGDSARTLYATVAHSHPSRTAVERSLKALRSASARPYAALSASHRDWWHGYYRKSFLSFPDAKLQRFYWIQLYKAASAARADAPVMATCGPWLEPTPWPATWWNLNVQLEYWLIQGSNHLELDAVTRALGEHREQLSAALPPPYRKDSAGIPRTTDTRLRNGADAQNGGYGVGIPGQKEPTPEVGNLTWALHNVWLSYRHTMDERILRDVLFPLLRRAVSYYLHFLEGGPDGKLHLPLTYSPEYPESGPDCNYDLMLLRWGCRTLLDAARTLDIDDELAPRWREVLAKLTPYPRDKNGFMIADGVPFAQSHRHYSHLLAVYPLYEVTWEQPEHREVIETSLDHWVGFEGALQGYTFTGAASMSAQMGRGDKALEYLGQLMERFIQPNTMYKESGPVIETPLSAAQSLHDMVCQSWGDTIRVFPAVPDAWRDVTVHDFRTQGAFLLSATRTDGRTRWVRLRSEAGAPCVVRHSLPGPVEVRDRHGRPLPHRNEGEGAVRIELKAGGEAVLTVRGERPDMTVRPVEPNDEAPKWGLPA</sequence>
<dbReference type="InterPro" id="IPR054363">
    <property type="entry name" value="GH95_cat"/>
</dbReference>
<feature type="region of interest" description="Disordered" evidence="1">
    <location>
        <begin position="768"/>
        <end position="788"/>
    </location>
</feature>
<dbReference type="Gene3D" id="1.50.10.10">
    <property type="match status" value="1"/>
</dbReference>
<evidence type="ECO:0000313" key="4">
    <source>
        <dbReference type="EMBL" id="GAA2066855.1"/>
    </source>
</evidence>
<keyword evidence="5" id="KW-1185">Reference proteome</keyword>
<reference evidence="4 5" key="1">
    <citation type="journal article" date="2019" name="Int. J. Syst. Evol. Microbiol.">
        <title>The Global Catalogue of Microorganisms (GCM) 10K type strain sequencing project: providing services to taxonomists for standard genome sequencing and annotation.</title>
        <authorList>
            <consortium name="The Broad Institute Genomics Platform"/>
            <consortium name="The Broad Institute Genome Sequencing Center for Infectious Disease"/>
            <person name="Wu L."/>
            <person name="Ma J."/>
        </authorList>
    </citation>
    <scope>NUCLEOTIDE SEQUENCE [LARGE SCALE GENOMIC DNA]</scope>
    <source>
        <strain evidence="4 5">JCM 15478</strain>
    </source>
</reference>
<dbReference type="InterPro" id="IPR008928">
    <property type="entry name" value="6-hairpin_glycosidase_sf"/>
</dbReference>
<comment type="caution">
    <text evidence="4">The sequence shown here is derived from an EMBL/GenBank/DDBJ whole genome shotgun (WGS) entry which is preliminary data.</text>
</comment>
<name>A0ABN2VMW4_9ACTN</name>
<dbReference type="EMBL" id="BAAAPE010000002">
    <property type="protein sequence ID" value="GAA2066855.1"/>
    <property type="molecule type" value="Genomic_DNA"/>
</dbReference>
<dbReference type="SUPFAM" id="SSF48208">
    <property type="entry name" value="Six-hairpin glycosidases"/>
    <property type="match status" value="1"/>
</dbReference>
<dbReference type="InterPro" id="IPR049053">
    <property type="entry name" value="AFCA-like_C"/>
</dbReference>
<protein>
    <recommendedName>
        <fullName evidence="6">Tat pathway signal sequence domain protein</fullName>
    </recommendedName>
</protein>
<feature type="domain" description="Glycosyl hydrolase family 95 catalytic" evidence="3">
    <location>
        <begin position="329"/>
        <end position="642"/>
    </location>
</feature>
<evidence type="ECO:0000256" key="1">
    <source>
        <dbReference type="SAM" id="MobiDB-lite"/>
    </source>
</evidence>
<dbReference type="Pfam" id="PF21307">
    <property type="entry name" value="Glyco_hydro_95_C"/>
    <property type="match status" value="1"/>
</dbReference>
<dbReference type="InterPro" id="IPR006311">
    <property type="entry name" value="TAT_signal"/>
</dbReference>
<dbReference type="RefSeq" id="WP_344525077.1">
    <property type="nucleotide sequence ID" value="NZ_BAAAPE010000002.1"/>
</dbReference>
<dbReference type="PANTHER" id="PTHR31084:SF0">
    <property type="entry name" value="ALPHA-L-FUCOSIDASE 2"/>
    <property type="match status" value="1"/>
</dbReference>
<accession>A0ABN2VMW4</accession>
<dbReference type="PROSITE" id="PS51318">
    <property type="entry name" value="TAT"/>
    <property type="match status" value="1"/>
</dbReference>